<reference evidence="15" key="1">
    <citation type="submission" date="2025-08" db="UniProtKB">
        <authorList>
            <consortium name="Ensembl"/>
        </authorList>
    </citation>
    <scope>IDENTIFICATION</scope>
</reference>
<keyword evidence="4 13" id="KW-0732">Signal</keyword>
<sequence>DSFISFASSYNKLRLKLAWLSLVFSWTLSPTYAAVGDSVTLKCYFIPAAEDLGELDIEWSIKPSDAHGEETRIIWNAGNHTYDGYDPLRGRVQFASPNPESGNASIRITDLRATDQNTYQCKVRKLPEISMTNMDLNVMERPTVPECNLEGVVDLGHNVVLRCRITQGSPPMWYSWSKDSSDKMLPNGTLNELLRRSFKTLIMYKSRGLILIMMLAVALR</sequence>
<keyword evidence="16" id="KW-1185">Reference proteome</keyword>
<dbReference type="InterPro" id="IPR013783">
    <property type="entry name" value="Ig-like_fold"/>
</dbReference>
<dbReference type="Gene3D" id="2.60.40.10">
    <property type="entry name" value="Immunoglobulins"/>
    <property type="match status" value="2"/>
</dbReference>
<dbReference type="AlphaFoldDB" id="A0A3Q3RZ32"/>
<name>A0A3Q3RZ32_9TELE</name>
<dbReference type="PANTHER" id="PTHR44468:SF3">
    <property type="entry name" value="COXSACKIEVIRUS AND ADENOVIRUS RECEPTOR"/>
    <property type="match status" value="1"/>
</dbReference>
<dbReference type="Ensembl" id="ENSMAMT00000014194.2">
    <property type="protein sequence ID" value="ENSMAMP00000013815.2"/>
    <property type="gene ID" value="ENSMAMG00000009370.2"/>
</dbReference>
<dbReference type="GeneTree" id="ENSGT00940000154829"/>
<dbReference type="Pfam" id="PF07686">
    <property type="entry name" value="V-set"/>
    <property type="match status" value="1"/>
</dbReference>
<dbReference type="PANTHER" id="PTHR44468">
    <property type="entry name" value="COXSACKIEVIRUS AND ADENOVIRUS RECEPTOR-RELATED"/>
    <property type="match status" value="1"/>
</dbReference>
<dbReference type="GO" id="GO:0016323">
    <property type="term" value="C:basolateral plasma membrane"/>
    <property type="evidence" value="ECO:0007669"/>
    <property type="project" value="TreeGrafter"/>
</dbReference>
<keyword evidence="11" id="KW-0325">Glycoprotein</keyword>
<keyword evidence="2" id="KW-1003">Cell membrane</keyword>
<keyword evidence="6" id="KW-0130">Cell adhesion</keyword>
<dbReference type="InterPro" id="IPR003599">
    <property type="entry name" value="Ig_sub"/>
</dbReference>
<evidence type="ECO:0000256" key="6">
    <source>
        <dbReference type="ARBA" id="ARBA00022889"/>
    </source>
</evidence>
<dbReference type="GO" id="GO:0050839">
    <property type="term" value="F:cell adhesion molecule binding"/>
    <property type="evidence" value="ECO:0007669"/>
    <property type="project" value="TreeGrafter"/>
</dbReference>
<evidence type="ECO:0000256" key="5">
    <source>
        <dbReference type="ARBA" id="ARBA00022737"/>
    </source>
</evidence>
<keyword evidence="7" id="KW-1133">Transmembrane helix</keyword>
<keyword evidence="5" id="KW-0677">Repeat</keyword>
<evidence type="ECO:0000256" key="3">
    <source>
        <dbReference type="ARBA" id="ARBA00022692"/>
    </source>
</evidence>
<feature type="chain" id="PRO_5030081924" description="Ig-like domain-containing protein" evidence="13">
    <location>
        <begin position="34"/>
        <end position="220"/>
    </location>
</feature>
<dbReference type="Proteomes" id="UP000261640">
    <property type="component" value="Unplaced"/>
</dbReference>
<keyword evidence="8" id="KW-0472">Membrane</keyword>
<dbReference type="STRING" id="205130.ENSMAMP00000013815"/>
<keyword evidence="3" id="KW-0812">Transmembrane</keyword>
<protein>
    <recommendedName>
        <fullName evidence="14">Ig-like domain-containing protein</fullName>
    </recommendedName>
</protein>
<dbReference type="InterPro" id="IPR052307">
    <property type="entry name" value="EJ_Adhesion_Regulator"/>
</dbReference>
<dbReference type="GO" id="GO:0014704">
    <property type="term" value="C:intercalated disc"/>
    <property type="evidence" value="ECO:0007669"/>
    <property type="project" value="TreeGrafter"/>
</dbReference>
<evidence type="ECO:0000259" key="14">
    <source>
        <dbReference type="PROSITE" id="PS50835"/>
    </source>
</evidence>
<dbReference type="InterPro" id="IPR036179">
    <property type="entry name" value="Ig-like_dom_sf"/>
</dbReference>
<evidence type="ECO:0000313" key="16">
    <source>
        <dbReference type="Proteomes" id="UP000261640"/>
    </source>
</evidence>
<dbReference type="InterPro" id="IPR013106">
    <property type="entry name" value="Ig_V-set"/>
</dbReference>
<proteinExistence type="predicted"/>
<evidence type="ECO:0000256" key="10">
    <source>
        <dbReference type="ARBA" id="ARBA00023170"/>
    </source>
</evidence>
<evidence type="ECO:0000313" key="15">
    <source>
        <dbReference type="Ensembl" id="ENSMAMP00000013815.2"/>
    </source>
</evidence>
<dbReference type="InterPro" id="IPR007110">
    <property type="entry name" value="Ig-like_dom"/>
</dbReference>
<feature type="domain" description="Ig-like" evidence="14">
    <location>
        <begin position="142"/>
        <end position="182"/>
    </location>
</feature>
<feature type="domain" description="Ig-like" evidence="14">
    <location>
        <begin position="36"/>
        <end position="132"/>
    </location>
</feature>
<reference evidence="15" key="2">
    <citation type="submission" date="2025-09" db="UniProtKB">
        <authorList>
            <consortium name="Ensembl"/>
        </authorList>
    </citation>
    <scope>IDENTIFICATION</scope>
</reference>
<evidence type="ECO:0000256" key="2">
    <source>
        <dbReference type="ARBA" id="ARBA00022475"/>
    </source>
</evidence>
<dbReference type="InParanoid" id="A0A3Q3RZ32"/>
<dbReference type="SMART" id="SM00409">
    <property type="entry name" value="IG"/>
    <property type="match status" value="1"/>
</dbReference>
<evidence type="ECO:0000256" key="1">
    <source>
        <dbReference type="ARBA" id="ARBA00004251"/>
    </source>
</evidence>
<dbReference type="GO" id="GO:0005923">
    <property type="term" value="C:bicellular tight junction"/>
    <property type="evidence" value="ECO:0007669"/>
    <property type="project" value="TreeGrafter"/>
</dbReference>
<evidence type="ECO:0000256" key="13">
    <source>
        <dbReference type="SAM" id="SignalP"/>
    </source>
</evidence>
<keyword evidence="10" id="KW-0675">Receptor</keyword>
<dbReference type="SUPFAM" id="SSF48726">
    <property type="entry name" value="Immunoglobulin"/>
    <property type="match status" value="2"/>
</dbReference>
<evidence type="ECO:0000256" key="7">
    <source>
        <dbReference type="ARBA" id="ARBA00022989"/>
    </source>
</evidence>
<accession>A0A3Q3RZ32</accession>
<feature type="signal peptide" evidence="13">
    <location>
        <begin position="1"/>
        <end position="33"/>
    </location>
</feature>
<keyword evidence="12" id="KW-0393">Immunoglobulin domain</keyword>
<dbReference type="PROSITE" id="PS50835">
    <property type="entry name" value="IG_LIKE"/>
    <property type="match status" value="2"/>
</dbReference>
<evidence type="ECO:0000256" key="11">
    <source>
        <dbReference type="ARBA" id="ARBA00023180"/>
    </source>
</evidence>
<keyword evidence="9" id="KW-1015">Disulfide bond</keyword>
<evidence type="ECO:0000256" key="12">
    <source>
        <dbReference type="ARBA" id="ARBA00023319"/>
    </source>
</evidence>
<evidence type="ECO:0000256" key="4">
    <source>
        <dbReference type="ARBA" id="ARBA00022729"/>
    </source>
</evidence>
<evidence type="ECO:0000256" key="8">
    <source>
        <dbReference type="ARBA" id="ARBA00023136"/>
    </source>
</evidence>
<evidence type="ECO:0000256" key="9">
    <source>
        <dbReference type="ARBA" id="ARBA00023157"/>
    </source>
</evidence>
<comment type="subcellular location">
    <subcellularLocation>
        <location evidence="1">Cell membrane</location>
        <topology evidence="1">Single-pass type I membrane protein</topology>
    </subcellularLocation>
</comment>
<dbReference type="GO" id="GO:0034109">
    <property type="term" value="P:homotypic cell-cell adhesion"/>
    <property type="evidence" value="ECO:0007669"/>
    <property type="project" value="TreeGrafter"/>
</dbReference>
<organism evidence="15 16">
    <name type="scientific">Mastacembelus armatus</name>
    <name type="common">zig-zag eel</name>
    <dbReference type="NCBI Taxonomy" id="205130"/>
    <lineage>
        <taxon>Eukaryota</taxon>
        <taxon>Metazoa</taxon>
        <taxon>Chordata</taxon>
        <taxon>Craniata</taxon>
        <taxon>Vertebrata</taxon>
        <taxon>Euteleostomi</taxon>
        <taxon>Actinopterygii</taxon>
        <taxon>Neopterygii</taxon>
        <taxon>Teleostei</taxon>
        <taxon>Neoteleostei</taxon>
        <taxon>Acanthomorphata</taxon>
        <taxon>Anabantaria</taxon>
        <taxon>Synbranchiformes</taxon>
        <taxon>Mastacembelidae</taxon>
        <taxon>Mastacembelus</taxon>
    </lineage>
</organism>